<feature type="signal peptide" evidence="1">
    <location>
        <begin position="1"/>
        <end position="27"/>
    </location>
</feature>
<evidence type="ECO:0000256" key="1">
    <source>
        <dbReference type="SAM" id="SignalP"/>
    </source>
</evidence>
<feature type="chain" id="PRO_5014663024" evidence="1">
    <location>
        <begin position="28"/>
        <end position="69"/>
    </location>
</feature>
<name>A0A2M4B4M7_9DIPT</name>
<dbReference type="EMBL" id="GGFK01014662">
    <property type="protein sequence ID" value="MBW47983.1"/>
    <property type="molecule type" value="Transcribed_RNA"/>
</dbReference>
<keyword evidence="1" id="KW-0732">Signal</keyword>
<accession>A0A2M4B4M7</accession>
<organism evidence="2">
    <name type="scientific">Anopheles triannulatus</name>
    <dbReference type="NCBI Taxonomy" id="58253"/>
    <lineage>
        <taxon>Eukaryota</taxon>
        <taxon>Metazoa</taxon>
        <taxon>Ecdysozoa</taxon>
        <taxon>Arthropoda</taxon>
        <taxon>Hexapoda</taxon>
        <taxon>Insecta</taxon>
        <taxon>Pterygota</taxon>
        <taxon>Neoptera</taxon>
        <taxon>Endopterygota</taxon>
        <taxon>Diptera</taxon>
        <taxon>Nematocera</taxon>
        <taxon>Culicoidea</taxon>
        <taxon>Culicidae</taxon>
        <taxon>Anophelinae</taxon>
        <taxon>Anopheles</taxon>
    </lineage>
</organism>
<sequence>MSDSFAARASVTSAWVLLISISGGKTADWNGSPENSDVIILGLGTCELASAVPQSASCTGHRSRSIALT</sequence>
<evidence type="ECO:0000313" key="2">
    <source>
        <dbReference type="EMBL" id="MBW47983.1"/>
    </source>
</evidence>
<proteinExistence type="predicted"/>
<reference evidence="2" key="1">
    <citation type="submission" date="2018-01" db="EMBL/GenBank/DDBJ databases">
        <title>An insight into the sialome of Amazonian anophelines.</title>
        <authorList>
            <person name="Ribeiro J.M."/>
            <person name="Scarpassa V."/>
            <person name="Calvo E."/>
        </authorList>
    </citation>
    <scope>NUCLEOTIDE SEQUENCE</scope>
    <source>
        <tissue evidence="2">Salivary glands</tissue>
    </source>
</reference>
<protein>
    <submittedName>
        <fullName evidence="2">Putative secreted protein</fullName>
    </submittedName>
</protein>
<dbReference type="AlphaFoldDB" id="A0A2M4B4M7"/>